<dbReference type="Proteomes" id="UP000182360">
    <property type="component" value="Unassembled WGS sequence"/>
</dbReference>
<keyword evidence="2" id="KW-1185">Reference proteome</keyword>
<evidence type="ECO:0008006" key="3">
    <source>
        <dbReference type="Google" id="ProtNLM"/>
    </source>
</evidence>
<dbReference type="EMBL" id="FOFU01000002">
    <property type="protein sequence ID" value="SEP97862.1"/>
    <property type="molecule type" value="Genomic_DNA"/>
</dbReference>
<sequence>MPQPDRFISIAYQQIDFLIPNDCVASSVGVKDLDMKQIQGKESGIYDFDEVASVFMQSPHESEIKTMIVLKSEDTENPLNHISIITTQECKVCTIPLSELSLFSDFYAEQFKKFGVLACGFKDEKLRILLDVYKTIHYMTDNELEEL</sequence>
<accession>A0A1H9C9M1</accession>
<evidence type="ECO:0000313" key="2">
    <source>
        <dbReference type="Proteomes" id="UP000182360"/>
    </source>
</evidence>
<dbReference type="OrthoDB" id="360891at2"/>
<dbReference type="AlphaFoldDB" id="A0A1H9C9M1"/>
<proteinExistence type="predicted"/>
<organism evidence="1 2">
    <name type="scientific">Treponema bryantii</name>
    <dbReference type="NCBI Taxonomy" id="163"/>
    <lineage>
        <taxon>Bacteria</taxon>
        <taxon>Pseudomonadati</taxon>
        <taxon>Spirochaetota</taxon>
        <taxon>Spirochaetia</taxon>
        <taxon>Spirochaetales</taxon>
        <taxon>Treponemataceae</taxon>
        <taxon>Treponema</taxon>
    </lineage>
</organism>
<gene>
    <name evidence="1" type="ORF">SAMN04487977_10296</name>
</gene>
<name>A0A1H9C9M1_9SPIR</name>
<protein>
    <recommendedName>
        <fullName evidence="3">CheW-like domain-containing protein</fullName>
    </recommendedName>
</protein>
<dbReference type="RefSeq" id="WP_074641078.1">
    <property type="nucleotide sequence ID" value="NZ_FOFU01000002.1"/>
</dbReference>
<evidence type="ECO:0000313" key="1">
    <source>
        <dbReference type="EMBL" id="SEP97862.1"/>
    </source>
</evidence>
<reference evidence="1 2" key="1">
    <citation type="submission" date="2016-10" db="EMBL/GenBank/DDBJ databases">
        <authorList>
            <person name="de Groot N.N."/>
        </authorList>
    </citation>
    <scope>NUCLEOTIDE SEQUENCE [LARGE SCALE GENOMIC DNA]</scope>
    <source>
        <strain evidence="1 2">B25</strain>
    </source>
</reference>